<keyword evidence="3 8" id="KW-0812">Transmembrane</keyword>
<proteinExistence type="predicted"/>
<evidence type="ECO:0000256" key="3">
    <source>
        <dbReference type="ARBA" id="ARBA00022692"/>
    </source>
</evidence>
<keyword evidence="4" id="KW-0378">Hydrolase</keyword>
<evidence type="ECO:0000256" key="8">
    <source>
        <dbReference type="SAM" id="Phobius"/>
    </source>
</evidence>
<dbReference type="SMART" id="SM00014">
    <property type="entry name" value="acidPPc"/>
    <property type="match status" value="1"/>
</dbReference>
<evidence type="ECO:0000256" key="6">
    <source>
        <dbReference type="ARBA" id="ARBA00023136"/>
    </source>
</evidence>
<organism evidence="10 11">
    <name type="scientific">Anatilimnocola aggregata</name>
    <dbReference type="NCBI Taxonomy" id="2528021"/>
    <lineage>
        <taxon>Bacteria</taxon>
        <taxon>Pseudomonadati</taxon>
        <taxon>Planctomycetota</taxon>
        <taxon>Planctomycetia</taxon>
        <taxon>Pirellulales</taxon>
        <taxon>Pirellulaceae</taxon>
        <taxon>Anatilimnocola</taxon>
    </lineage>
</organism>
<dbReference type="KEGG" id="aagg:ETAA8_51490"/>
<dbReference type="AlphaFoldDB" id="A0A517YIJ6"/>
<evidence type="ECO:0000256" key="5">
    <source>
        <dbReference type="ARBA" id="ARBA00022989"/>
    </source>
</evidence>
<evidence type="ECO:0000256" key="7">
    <source>
        <dbReference type="SAM" id="MobiDB-lite"/>
    </source>
</evidence>
<protein>
    <submittedName>
        <fullName evidence="10">PAP2 superfamily protein</fullName>
    </submittedName>
</protein>
<feature type="region of interest" description="Disordered" evidence="7">
    <location>
        <begin position="1"/>
        <end position="26"/>
    </location>
</feature>
<feature type="transmembrane region" description="Helical" evidence="8">
    <location>
        <begin position="232"/>
        <end position="251"/>
    </location>
</feature>
<keyword evidence="5 8" id="KW-1133">Transmembrane helix</keyword>
<accession>A0A517YIJ6</accession>
<dbReference type="OrthoDB" id="268168at2"/>
<dbReference type="Gene3D" id="1.20.144.10">
    <property type="entry name" value="Phosphatidic acid phosphatase type 2/haloperoxidase"/>
    <property type="match status" value="1"/>
</dbReference>
<evidence type="ECO:0000256" key="1">
    <source>
        <dbReference type="ARBA" id="ARBA00004651"/>
    </source>
</evidence>
<feature type="transmembrane region" description="Helical" evidence="8">
    <location>
        <begin position="96"/>
        <end position="115"/>
    </location>
</feature>
<gene>
    <name evidence="10" type="ORF">ETAA8_51490</name>
</gene>
<sequence>MKKHRRKAQKKPRGLVRTPSPQQPAPRSAEAVAHLPANDELAPWHITSMGCLVASAVLVVLMFVAFFVDVPLANWIRHDQKPIKGDLLRLIMLGEVFGYGLSVVMIIITAGVLDVRGWRVAPRLLLGGLGSGIFSDCCKIFVARWRPNTEFRPEGFRDSFVGWLPLIWRSDLPGEWNRGLQSFPSGHSATAVGLALALSILYPRGTWWFLVLAALAMFQRVVSSAHYLSDTLAGAAVACLFTALLLHWHWLERWLRRIELLPQSP</sequence>
<dbReference type="EMBL" id="CP036274">
    <property type="protein sequence ID" value="QDU30031.1"/>
    <property type="molecule type" value="Genomic_DNA"/>
</dbReference>
<feature type="transmembrane region" description="Helical" evidence="8">
    <location>
        <begin position="51"/>
        <end position="76"/>
    </location>
</feature>
<comment type="subcellular location">
    <subcellularLocation>
        <location evidence="1">Cell membrane</location>
        <topology evidence="1">Multi-pass membrane protein</topology>
    </subcellularLocation>
</comment>
<reference evidence="10 11" key="1">
    <citation type="submission" date="2019-02" db="EMBL/GenBank/DDBJ databases">
        <title>Deep-cultivation of Planctomycetes and their phenomic and genomic characterization uncovers novel biology.</title>
        <authorList>
            <person name="Wiegand S."/>
            <person name="Jogler M."/>
            <person name="Boedeker C."/>
            <person name="Pinto D."/>
            <person name="Vollmers J."/>
            <person name="Rivas-Marin E."/>
            <person name="Kohn T."/>
            <person name="Peeters S.H."/>
            <person name="Heuer A."/>
            <person name="Rast P."/>
            <person name="Oberbeckmann S."/>
            <person name="Bunk B."/>
            <person name="Jeske O."/>
            <person name="Meyerdierks A."/>
            <person name="Storesund J.E."/>
            <person name="Kallscheuer N."/>
            <person name="Luecker S."/>
            <person name="Lage O.M."/>
            <person name="Pohl T."/>
            <person name="Merkel B.J."/>
            <person name="Hornburger P."/>
            <person name="Mueller R.-W."/>
            <person name="Bruemmer F."/>
            <person name="Labrenz M."/>
            <person name="Spormann A.M."/>
            <person name="Op den Camp H."/>
            <person name="Overmann J."/>
            <person name="Amann R."/>
            <person name="Jetten M.S.M."/>
            <person name="Mascher T."/>
            <person name="Medema M.H."/>
            <person name="Devos D.P."/>
            <person name="Kaster A.-K."/>
            <person name="Ovreas L."/>
            <person name="Rohde M."/>
            <person name="Galperin M.Y."/>
            <person name="Jogler C."/>
        </authorList>
    </citation>
    <scope>NUCLEOTIDE SEQUENCE [LARGE SCALE GENOMIC DNA]</scope>
    <source>
        <strain evidence="10 11">ETA_A8</strain>
    </source>
</reference>
<dbReference type="GO" id="GO:0005886">
    <property type="term" value="C:plasma membrane"/>
    <property type="evidence" value="ECO:0007669"/>
    <property type="project" value="UniProtKB-SubCell"/>
</dbReference>
<name>A0A517YIJ6_9BACT</name>
<feature type="domain" description="Phosphatidic acid phosphatase type 2/haloperoxidase" evidence="9">
    <location>
        <begin position="121"/>
        <end position="246"/>
    </location>
</feature>
<feature type="compositionally biased region" description="Basic residues" evidence="7">
    <location>
        <begin position="1"/>
        <end position="14"/>
    </location>
</feature>
<dbReference type="InterPro" id="IPR036938">
    <property type="entry name" value="PAP2/HPO_sf"/>
</dbReference>
<dbReference type="Proteomes" id="UP000315017">
    <property type="component" value="Chromosome"/>
</dbReference>
<evidence type="ECO:0000259" key="9">
    <source>
        <dbReference type="SMART" id="SM00014"/>
    </source>
</evidence>
<evidence type="ECO:0000256" key="4">
    <source>
        <dbReference type="ARBA" id="ARBA00022801"/>
    </source>
</evidence>
<dbReference type="GO" id="GO:0016787">
    <property type="term" value="F:hydrolase activity"/>
    <property type="evidence" value="ECO:0007669"/>
    <property type="project" value="UniProtKB-KW"/>
</dbReference>
<dbReference type="Pfam" id="PF01569">
    <property type="entry name" value="PAP2"/>
    <property type="match status" value="1"/>
</dbReference>
<keyword evidence="11" id="KW-1185">Reference proteome</keyword>
<dbReference type="SUPFAM" id="SSF48317">
    <property type="entry name" value="Acid phosphatase/Vanadium-dependent haloperoxidase"/>
    <property type="match status" value="1"/>
</dbReference>
<evidence type="ECO:0000313" key="10">
    <source>
        <dbReference type="EMBL" id="QDU30031.1"/>
    </source>
</evidence>
<evidence type="ECO:0000256" key="2">
    <source>
        <dbReference type="ARBA" id="ARBA00022475"/>
    </source>
</evidence>
<dbReference type="PANTHER" id="PTHR14969">
    <property type="entry name" value="SPHINGOSINE-1-PHOSPHATE PHOSPHOHYDROLASE"/>
    <property type="match status" value="1"/>
</dbReference>
<dbReference type="InterPro" id="IPR000326">
    <property type="entry name" value="PAP2/HPO"/>
</dbReference>
<feature type="transmembrane region" description="Helical" evidence="8">
    <location>
        <begin position="207"/>
        <end position="226"/>
    </location>
</feature>
<dbReference type="RefSeq" id="WP_145094818.1">
    <property type="nucleotide sequence ID" value="NZ_CP036274.1"/>
</dbReference>
<evidence type="ECO:0000313" key="11">
    <source>
        <dbReference type="Proteomes" id="UP000315017"/>
    </source>
</evidence>
<dbReference type="PANTHER" id="PTHR14969:SF62">
    <property type="entry name" value="DECAPRENYLPHOSPHORYL-5-PHOSPHORIBOSE PHOSPHATASE RV3807C-RELATED"/>
    <property type="match status" value="1"/>
</dbReference>
<keyword evidence="6 8" id="KW-0472">Membrane</keyword>
<keyword evidence="2" id="KW-1003">Cell membrane</keyword>